<dbReference type="GO" id="GO:0015074">
    <property type="term" value="P:DNA integration"/>
    <property type="evidence" value="ECO:0007669"/>
    <property type="project" value="InterPro"/>
</dbReference>
<name>A0A815MH40_9BILA</name>
<dbReference type="InterPro" id="IPR012337">
    <property type="entry name" value="RNaseH-like_sf"/>
</dbReference>
<dbReference type="OrthoDB" id="441971at2759"/>
<dbReference type="PROSITE" id="PS50994">
    <property type="entry name" value="INTEGRASE"/>
    <property type="match status" value="1"/>
</dbReference>
<evidence type="ECO:0000313" key="4">
    <source>
        <dbReference type="Proteomes" id="UP000663829"/>
    </source>
</evidence>
<comment type="caution">
    <text evidence="2">The sequence shown here is derived from an EMBL/GenBank/DDBJ whole genome shotgun (WGS) entry which is preliminary data.</text>
</comment>
<dbReference type="SUPFAM" id="SSF53098">
    <property type="entry name" value="Ribonuclease H-like"/>
    <property type="match status" value="1"/>
</dbReference>
<feature type="domain" description="Integrase catalytic" evidence="1">
    <location>
        <begin position="29"/>
        <end position="176"/>
    </location>
</feature>
<dbReference type="PANTHER" id="PTHR37984:SF15">
    <property type="entry name" value="INTEGRASE CATALYTIC DOMAIN-CONTAINING PROTEIN"/>
    <property type="match status" value="1"/>
</dbReference>
<dbReference type="GO" id="GO:0003676">
    <property type="term" value="F:nucleic acid binding"/>
    <property type="evidence" value="ECO:0007669"/>
    <property type="project" value="InterPro"/>
</dbReference>
<reference evidence="2" key="1">
    <citation type="submission" date="2021-02" db="EMBL/GenBank/DDBJ databases">
        <authorList>
            <person name="Nowell W R."/>
        </authorList>
    </citation>
    <scope>NUCLEOTIDE SEQUENCE</scope>
</reference>
<dbReference type="Gene3D" id="3.30.420.10">
    <property type="entry name" value="Ribonuclease H-like superfamily/Ribonuclease H"/>
    <property type="match status" value="1"/>
</dbReference>
<organism evidence="2 4">
    <name type="scientific">Didymodactylos carnosus</name>
    <dbReference type="NCBI Taxonomy" id="1234261"/>
    <lineage>
        <taxon>Eukaryota</taxon>
        <taxon>Metazoa</taxon>
        <taxon>Spiralia</taxon>
        <taxon>Gnathifera</taxon>
        <taxon>Rotifera</taxon>
        <taxon>Eurotatoria</taxon>
        <taxon>Bdelloidea</taxon>
        <taxon>Philodinida</taxon>
        <taxon>Philodinidae</taxon>
        <taxon>Didymodactylos</taxon>
    </lineage>
</organism>
<evidence type="ECO:0000313" key="2">
    <source>
        <dbReference type="EMBL" id="CAF1418203.1"/>
    </source>
</evidence>
<dbReference type="Pfam" id="PF00665">
    <property type="entry name" value="rve"/>
    <property type="match status" value="1"/>
</dbReference>
<gene>
    <name evidence="2" type="ORF">GPM918_LOCUS33656</name>
    <name evidence="3" type="ORF">SRO942_LOCUS34342</name>
</gene>
<dbReference type="Proteomes" id="UP000663829">
    <property type="component" value="Unassembled WGS sequence"/>
</dbReference>
<protein>
    <recommendedName>
        <fullName evidence="1">Integrase catalytic domain-containing protein</fullName>
    </recommendedName>
</protein>
<dbReference type="EMBL" id="CAJOBC010083526">
    <property type="protein sequence ID" value="CAF4302893.1"/>
    <property type="molecule type" value="Genomic_DNA"/>
</dbReference>
<proteinExistence type="predicted"/>
<evidence type="ECO:0000313" key="3">
    <source>
        <dbReference type="EMBL" id="CAF4302893.1"/>
    </source>
</evidence>
<accession>A0A815MH40</accession>
<dbReference type="InterPro" id="IPR036397">
    <property type="entry name" value="RNaseH_sf"/>
</dbReference>
<dbReference type="Proteomes" id="UP000681722">
    <property type="component" value="Unassembled WGS sequence"/>
</dbReference>
<dbReference type="InterPro" id="IPR001584">
    <property type="entry name" value="Integrase_cat-core"/>
</dbReference>
<evidence type="ECO:0000259" key="1">
    <source>
        <dbReference type="PROSITE" id="PS50994"/>
    </source>
</evidence>
<dbReference type="InterPro" id="IPR050951">
    <property type="entry name" value="Retrovirus_Pol_polyprotein"/>
</dbReference>
<dbReference type="EMBL" id="CAJNOQ010018099">
    <property type="protein sequence ID" value="CAF1418203.1"/>
    <property type="molecule type" value="Genomic_DNA"/>
</dbReference>
<dbReference type="AlphaFoldDB" id="A0A815MH40"/>
<sequence length="176" mass="19911">MTKDIQHHLKSCIQCAQFNPQRRKAPGHLKPIPSPSGVWELLSMDFHGPITPSSKRGNKYIITITDVLSKFVIAKSVRDCSATTVVHFLKEDVITKFGTPKCILTDNGTHFTALLTEELFKQFGVIHLYTTPYHPQTNGQIERFNSTMDSKIGALSNQNKSDWAEQLSFVIFNYNK</sequence>
<dbReference type="PANTHER" id="PTHR37984">
    <property type="entry name" value="PROTEIN CBG26694"/>
    <property type="match status" value="1"/>
</dbReference>
<keyword evidence="4" id="KW-1185">Reference proteome</keyword>